<evidence type="ECO:0000313" key="2">
    <source>
        <dbReference type="EMBL" id="KEF32876.1"/>
    </source>
</evidence>
<dbReference type="OrthoDB" id="9801454at2"/>
<dbReference type="Proteomes" id="UP000035057">
    <property type="component" value="Unassembled WGS sequence"/>
</dbReference>
<name>A0A072N5T2_9GAMM</name>
<dbReference type="AlphaFoldDB" id="A0A072N5T2"/>
<dbReference type="STRING" id="1137280.D777_00438"/>
<dbReference type="RefSeq" id="WP_036127984.1">
    <property type="nucleotide sequence ID" value="NZ_ANIE01000002.1"/>
</dbReference>
<dbReference type="InterPro" id="IPR036653">
    <property type="entry name" value="CinA-like_C"/>
</dbReference>
<feature type="domain" description="CinA C-terminal" evidence="1">
    <location>
        <begin position="11"/>
        <end position="159"/>
    </location>
</feature>
<dbReference type="PATRIC" id="fig|1137280.3.peg.255"/>
<sequence>MVVSDVELDEAASALGELLEAQGRMIVTAESCTGGWVAKALTDKAGSSAYVTGGLVTYSNEAKKRLLGVSDQSLVEHGAVSEPVVREMVAGAVAATGADIAVAISGVAGPGGGSPDKPVGTVWFAWGDGIHGIEAEVKRFDGDRNAVRRQSVLYVLQSVTGFVRALSADS</sequence>
<keyword evidence="3" id="KW-1185">Reference proteome</keyword>
<gene>
    <name evidence="2" type="ORF">D777_00438</name>
</gene>
<organism evidence="2 3">
    <name type="scientific">Marinobacter nitratireducens</name>
    <dbReference type="NCBI Taxonomy" id="1137280"/>
    <lineage>
        <taxon>Bacteria</taxon>
        <taxon>Pseudomonadati</taxon>
        <taxon>Pseudomonadota</taxon>
        <taxon>Gammaproteobacteria</taxon>
        <taxon>Pseudomonadales</taxon>
        <taxon>Marinobacteraceae</taxon>
        <taxon>Marinobacter</taxon>
    </lineage>
</organism>
<dbReference type="Gene3D" id="3.90.950.20">
    <property type="entry name" value="CinA-like"/>
    <property type="match status" value="1"/>
</dbReference>
<proteinExistence type="predicted"/>
<dbReference type="Pfam" id="PF02464">
    <property type="entry name" value="CinA"/>
    <property type="match status" value="1"/>
</dbReference>
<dbReference type="SUPFAM" id="SSF142433">
    <property type="entry name" value="CinA-like"/>
    <property type="match status" value="1"/>
</dbReference>
<accession>A0A072N5T2</accession>
<protein>
    <submittedName>
        <fullName evidence="2">Protein Implicated in DNA repair function with RecA and MutS</fullName>
    </submittedName>
</protein>
<dbReference type="NCBIfam" id="TIGR00199">
    <property type="entry name" value="PncC_domain"/>
    <property type="match status" value="1"/>
</dbReference>
<evidence type="ECO:0000313" key="3">
    <source>
        <dbReference type="Proteomes" id="UP000035057"/>
    </source>
</evidence>
<dbReference type="EMBL" id="ANIE01000002">
    <property type="protein sequence ID" value="KEF32876.1"/>
    <property type="molecule type" value="Genomic_DNA"/>
</dbReference>
<reference evidence="2 3" key="1">
    <citation type="submission" date="2012-12" db="EMBL/GenBank/DDBJ databases">
        <title>Genome assembly of Marinobacter sp. AK21.</title>
        <authorList>
            <person name="Khatri I."/>
            <person name="Kumar R."/>
            <person name="Vaidya B."/>
            <person name="Subramanian S."/>
            <person name="Pinnaka A."/>
        </authorList>
    </citation>
    <scope>NUCLEOTIDE SEQUENCE [LARGE SCALE GENOMIC DNA]</scope>
    <source>
        <strain evidence="2 3">AK21</strain>
    </source>
</reference>
<comment type="caution">
    <text evidence="2">The sequence shown here is derived from an EMBL/GenBank/DDBJ whole genome shotgun (WGS) entry which is preliminary data.</text>
</comment>
<evidence type="ECO:0000259" key="1">
    <source>
        <dbReference type="Pfam" id="PF02464"/>
    </source>
</evidence>
<dbReference type="InterPro" id="IPR008136">
    <property type="entry name" value="CinA_C"/>
</dbReference>